<dbReference type="EMBL" id="RBWY01000001">
    <property type="protein sequence ID" value="RKS86902.1"/>
    <property type="molecule type" value="Genomic_DNA"/>
</dbReference>
<evidence type="ECO:0000256" key="1">
    <source>
        <dbReference type="SAM" id="SignalP"/>
    </source>
</evidence>
<dbReference type="Pfam" id="PF03891">
    <property type="entry name" value="DUF333"/>
    <property type="match status" value="1"/>
</dbReference>
<dbReference type="InterPro" id="IPR005590">
    <property type="entry name" value="DUF333"/>
</dbReference>
<dbReference type="AlphaFoldDB" id="A0A495RHD2"/>
<dbReference type="RefSeq" id="WP_121143828.1">
    <property type="nucleotide sequence ID" value="NZ_RBWY01000001.1"/>
</dbReference>
<evidence type="ECO:0000313" key="2">
    <source>
        <dbReference type="EMBL" id="RKS86902.1"/>
    </source>
</evidence>
<gene>
    <name evidence="2" type="ORF">DES39_0108</name>
</gene>
<reference evidence="2 3" key="1">
    <citation type="submission" date="2018-10" db="EMBL/GenBank/DDBJ databases">
        <title>Genomic Encyclopedia of Type Strains, Phase IV (KMG-IV): sequencing the most valuable type-strain genomes for metagenomic binning, comparative biology and taxonomic classification.</title>
        <authorList>
            <person name="Goeker M."/>
        </authorList>
    </citation>
    <scope>NUCLEOTIDE SEQUENCE [LARGE SCALE GENOMIC DNA]</scope>
    <source>
        <strain evidence="2 3">DSM 22228</strain>
    </source>
</reference>
<evidence type="ECO:0008006" key="4">
    <source>
        <dbReference type="Google" id="ProtNLM"/>
    </source>
</evidence>
<feature type="signal peptide" evidence="1">
    <location>
        <begin position="1"/>
        <end position="18"/>
    </location>
</feature>
<keyword evidence="1" id="KW-0732">Signal</keyword>
<comment type="caution">
    <text evidence="2">The sequence shown here is derived from an EMBL/GenBank/DDBJ whole genome shotgun (WGS) entry which is preliminary data.</text>
</comment>
<evidence type="ECO:0000313" key="3">
    <source>
        <dbReference type="Proteomes" id="UP000278542"/>
    </source>
</evidence>
<name>A0A495RHD2_9GAMM</name>
<protein>
    <recommendedName>
        <fullName evidence="4">Hemolysin</fullName>
    </recommendedName>
</protein>
<keyword evidence="3" id="KW-1185">Reference proteome</keyword>
<feature type="chain" id="PRO_5019818875" description="Hemolysin" evidence="1">
    <location>
        <begin position="19"/>
        <end position="72"/>
    </location>
</feature>
<dbReference type="PROSITE" id="PS51257">
    <property type="entry name" value="PROKAR_LIPOPROTEIN"/>
    <property type="match status" value="1"/>
</dbReference>
<proteinExistence type="predicted"/>
<accession>A0A495RHD2</accession>
<sequence length="72" mass="7769">MKKLLLIASLAFLSAACAKKDTINTPNPASQYCVNIGGKSEIVTDPKGSYGLCHLPDGQVVDEWELFNSNNK</sequence>
<dbReference type="PANTHER" id="PTHR38008">
    <property type="entry name" value="HEMOLYSIN-RELATED"/>
    <property type="match status" value="1"/>
</dbReference>
<dbReference type="Proteomes" id="UP000278542">
    <property type="component" value="Unassembled WGS sequence"/>
</dbReference>
<dbReference type="OrthoDB" id="148878at2"/>
<organism evidence="2 3">
    <name type="scientific">Orbus hercynius</name>
    <dbReference type="NCBI Taxonomy" id="593135"/>
    <lineage>
        <taxon>Bacteria</taxon>
        <taxon>Pseudomonadati</taxon>
        <taxon>Pseudomonadota</taxon>
        <taxon>Gammaproteobacteria</taxon>
        <taxon>Orbales</taxon>
        <taxon>Orbaceae</taxon>
        <taxon>Orbus</taxon>
    </lineage>
</organism>
<dbReference type="PANTHER" id="PTHR38008:SF2">
    <property type="entry name" value="HEMOLYSIN"/>
    <property type="match status" value="1"/>
</dbReference>